<dbReference type="PROSITE" id="PS50809">
    <property type="entry name" value="DM_2"/>
    <property type="match status" value="1"/>
</dbReference>
<dbReference type="SMART" id="SM00355">
    <property type="entry name" value="ZnF_C2H2"/>
    <property type="match status" value="9"/>
</dbReference>
<dbReference type="GO" id="GO:0005634">
    <property type="term" value="C:nucleus"/>
    <property type="evidence" value="ECO:0007669"/>
    <property type="project" value="UniProtKB-SubCell"/>
</dbReference>
<feature type="compositionally biased region" description="Polar residues" evidence="7">
    <location>
        <begin position="79"/>
        <end position="89"/>
    </location>
</feature>
<keyword evidence="6" id="KW-0238">DNA-binding</keyword>
<evidence type="ECO:0000256" key="4">
    <source>
        <dbReference type="ARBA" id="ARBA00022833"/>
    </source>
</evidence>
<evidence type="ECO:0000256" key="6">
    <source>
        <dbReference type="PROSITE-ProRule" id="PRU00070"/>
    </source>
</evidence>
<feature type="region of interest" description="Disordered" evidence="7">
    <location>
        <begin position="380"/>
        <end position="406"/>
    </location>
</feature>
<gene>
    <name evidence="10" type="ORF">ONE63_003571</name>
</gene>
<feature type="DNA-binding region" description="DM" evidence="6">
    <location>
        <begin position="645"/>
        <end position="694"/>
    </location>
</feature>
<keyword evidence="6" id="KW-0539">Nucleus</keyword>
<dbReference type="Gene3D" id="3.30.160.60">
    <property type="entry name" value="Classic Zinc Finger"/>
    <property type="match status" value="1"/>
</dbReference>
<dbReference type="GO" id="GO:0000981">
    <property type="term" value="F:DNA-binding transcription factor activity, RNA polymerase II-specific"/>
    <property type="evidence" value="ECO:0007669"/>
    <property type="project" value="TreeGrafter"/>
</dbReference>
<feature type="compositionally biased region" description="Basic residues" evidence="7">
    <location>
        <begin position="209"/>
        <end position="219"/>
    </location>
</feature>
<keyword evidence="4 6" id="KW-0862">Zinc</keyword>
<feature type="region of interest" description="Disordered" evidence="7">
    <location>
        <begin position="683"/>
        <end position="903"/>
    </location>
</feature>
<accession>A0AAV7XAC5</accession>
<comment type="subcellular location">
    <subcellularLocation>
        <location evidence="6">Nucleus</location>
    </subcellularLocation>
</comment>
<feature type="compositionally biased region" description="Low complexity" evidence="7">
    <location>
        <begin position="11"/>
        <end position="25"/>
    </location>
</feature>
<feature type="compositionally biased region" description="Basic and acidic residues" evidence="7">
    <location>
        <begin position="885"/>
        <end position="902"/>
    </location>
</feature>
<dbReference type="InterPro" id="IPR001275">
    <property type="entry name" value="DM_DNA-bd"/>
</dbReference>
<feature type="region of interest" description="Disordered" evidence="7">
    <location>
        <begin position="1"/>
        <end position="318"/>
    </location>
</feature>
<feature type="region of interest" description="Disordered" evidence="7">
    <location>
        <begin position="1148"/>
        <end position="1225"/>
    </location>
</feature>
<dbReference type="GO" id="GO:0000977">
    <property type="term" value="F:RNA polymerase II transcription regulatory region sequence-specific DNA binding"/>
    <property type="evidence" value="ECO:0007669"/>
    <property type="project" value="TreeGrafter"/>
</dbReference>
<evidence type="ECO:0000256" key="2">
    <source>
        <dbReference type="ARBA" id="ARBA00022737"/>
    </source>
</evidence>
<sequence>MSSPPSPSCPGAPRGLGGPRRSASAQRFSLRRRPGPDSPRSPPPRASTTPAGVAAVGTRITRKRSRSECRPRPAALGPTSPSSPKQSLRFTLRRVAEGSMHSRSSGPPVGSAASWSIKKTAATSTGAVVPPAAEGGGRLGDDHRDDPHRGAEEMRGGRPSKRHCGVPPHSAPPAGPLAAASTDPGAATVPEPLVQASPPTAAAAERPSGTRKRRRRRRAGPSSQPPASSPSVGVPSAPSDAGAAAACPAPEPLPRTSPLAATGSSSPKRRRLGGPASATERPPPHPGPEPSAAGGCIGPPLATPRRPASAYGTPAGARPQRPASAWCLACRRHGVPRPRHRDCPHRGCYDCWTCRPDSRRLLREHGVDRLCAVVLQRLDDVPDDGHRGGRSAAPRTPGTQRRLDVDADVDAEVEEAAQTQRDDEELVVAQRSAPGSPALAGQSPLPPLDPLHQAVSADADGDLEAVAGTAARAALDLLASPRGPSEAPPSPTTPVSRKAPQLLASPEPRVLGPVKVRRRSREHDPPYLAWACVPRILAKAAAKPGGRAWRSARAADTAPRVYNVYRSEAARAALSPRDSLAALFRKVPSSTGLSAAKAPREAAAKVRGAARAEKVLARRLAVFTFSDSGEDENAGVLQAVQLCRCQRCYVHGRGLVVSRHPPERCPHRHCACAKCADVAEATARRSSSRTGLRSLRGAASSGGAASPRTRPHDVPVAAPRSPRSPTLPVDGTTPPPRDMRGSERREPAAAAAVSTSRADSPIVSPSRTDSPIVSPSRTDSPAVSTCRADSPTDGPPVSTFRADSPADSHPAVSTYQADHPAVSTSRADSPADSPADTDAPPTGAVEVGSVGSTAVDESSAEAGTAGAGAAAPGGVGAVGSPSLPDDVRPPSAEHEHGGRVAEGDTAAPAVFYLDDVEDDFVLTGFDLSDSSESAEFAAPIVIKVEADVDDPAENDNPDLADASEAAAEVDSFLESFGDSFDGGLRAAAAAGPDVTGACVAADGPSSADEEVSGTAKDCMVAFMCEDDDAMDTAAPFQCAWCGREFFCEEDAEEHAVRHAEDEDADEDVVSVKQEEVDLGEWECGEDQPVECEDTSRWLTAMSLSSPAATASQPAQPDAVAPAPGAAVPEECASADAATAAPAAPVESLGAPSVATPTTPTVSAASPSGLSSSGSSPIASSKTERSPCKSPPSKQSPPRPPPTEHAPPKQLRSSPSPPNLSPAVAAAVHGAHPVCASSPGTKGTTAASAAGVGAAAQPAAAAARPAGGKQSAVAVISPAALLSLMTLYTDRRPGAAAPPQTPPMTTPAGVPRAAQPMALKPRAPPLAKNSSLLKTIAHKKLAAMQQQQSAPSAASGVAPVIGRQLLATRKPLIFRRTDGGFELVAGSPVETKMNAPVGAALQPKKLSGDLPLVSTRRPLVLKRTAAGFKLVVGSPPETSGIVPGGVVLGPQKRPSDVLGPQKRPGAGPGFPCTACPMKLNSLVEQAMHRLTRHSAETWHRCPRCPETFHSAERRDAHANTAHALPRRACPQCPERAPTPLLLAAHRLDKHGVPAALACPVCGAAADSVDGLTAHLRGRHADVRQPLQCNACDFGSHDVRALLAHVSLHVSRLRDLHCCRCAAWFPTIRLLQAHALDEHAAPVAYVCPVCAEGVASKKKLQAHLRLHGDPRPFSCVCGVRLAKFDDLLRHAKDSLHFVEACSGGLPDSGRDIEKMEAEMNLLPLERVAQLLALIGDVQMLKRKGLLPV</sequence>
<feature type="compositionally biased region" description="Low complexity" evidence="7">
    <location>
        <begin position="684"/>
        <end position="706"/>
    </location>
</feature>
<feature type="compositionally biased region" description="Pro residues" evidence="7">
    <location>
        <begin position="1"/>
        <end position="10"/>
    </location>
</feature>
<feature type="compositionally biased region" description="Low complexity" evidence="7">
    <location>
        <begin position="229"/>
        <end position="248"/>
    </location>
</feature>
<feature type="compositionally biased region" description="Polar residues" evidence="7">
    <location>
        <begin position="753"/>
        <end position="783"/>
    </location>
</feature>
<feature type="compositionally biased region" description="Pro residues" evidence="7">
    <location>
        <begin position="1193"/>
        <end position="1204"/>
    </location>
</feature>
<dbReference type="InterPro" id="IPR013087">
    <property type="entry name" value="Znf_C2H2_type"/>
</dbReference>
<keyword evidence="1 6" id="KW-0479">Metal-binding</keyword>
<feature type="region of interest" description="Disordered" evidence="7">
    <location>
        <begin position="430"/>
        <end position="449"/>
    </location>
</feature>
<dbReference type="EMBL" id="JAPTSV010000014">
    <property type="protein sequence ID" value="KAJ1520440.1"/>
    <property type="molecule type" value="Genomic_DNA"/>
</dbReference>
<feature type="domain" description="DM" evidence="9">
    <location>
        <begin position="645"/>
        <end position="694"/>
    </location>
</feature>
<feature type="compositionally biased region" description="Low complexity" evidence="7">
    <location>
        <begin position="1150"/>
        <end position="1180"/>
    </location>
</feature>
<keyword evidence="11" id="KW-1185">Reference proteome</keyword>
<feature type="compositionally biased region" description="Pro residues" evidence="7">
    <location>
        <begin position="36"/>
        <end position="45"/>
    </location>
</feature>
<protein>
    <recommendedName>
        <fullName evidence="12">Serine-rich adhesin for platelets-like</fullName>
    </recommendedName>
</protein>
<feature type="compositionally biased region" description="Basic and acidic residues" evidence="7">
    <location>
        <begin position="737"/>
        <end position="747"/>
    </location>
</feature>
<feature type="compositionally biased region" description="Low complexity" evidence="7">
    <location>
        <begin position="860"/>
        <end position="870"/>
    </location>
</feature>
<dbReference type="Proteomes" id="UP001075354">
    <property type="component" value="Chromosome 14"/>
</dbReference>
<feature type="region of interest" description="Disordered" evidence="7">
    <location>
        <begin position="480"/>
        <end position="501"/>
    </location>
</feature>
<evidence type="ECO:0000256" key="1">
    <source>
        <dbReference type="ARBA" id="ARBA00022723"/>
    </source>
</evidence>
<organism evidence="10 11">
    <name type="scientific">Megalurothrips usitatus</name>
    <name type="common">bean blossom thrips</name>
    <dbReference type="NCBI Taxonomy" id="439358"/>
    <lineage>
        <taxon>Eukaryota</taxon>
        <taxon>Metazoa</taxon>
        <taxon>Ecdysozoa</taxon>
        <taxon>Arthropoda</taxon>
        <taxon>Hexapoda</taxon>
        <taxon>Insecta</taxon>
        <taxon>Pterygota</taxon>
        <taxon>Neoptera</taxon>
        <taxon>Paraneoptera</taxon>
        <taxon>Thysanoptera</taxon>
        <taxon>Terebrantia</taxon>
        <taxon>Thripoidea</taxon>
        <taxon>Thripidae</taxon>
        <taxon>Megalurothrips</taxon>
    </lineage>
</organism>
<dbReference type="InterPro" id="IPR036236">
    <property type="entry name" value="Znf_C2H2_sf"/>
</dbReference>
<evidence type="ECO:0008006" key="12">
    <source>
        <dbReference type="Google" id="ProtNLM"/>
    </source>
</evidence>
<feature type="compositionally biased region" description="Low complexity" evidence="7">
    <location>
        <begin position="823"/>
        <end position="842"/>
    </location>
</feature>
<comment type="caution">
    <text evidence="10">The sequence shown here is derived from an EMBL/GenBank/DDBJ whole genome shotgun (WGS) entry which is preliminary data.</text>
</comment>
<dbReference type="SUPFAM" id="SSF57667">
    <property type="entry name" value="beta-beta-alpha zinc fingers"/>
    <property type="match status" value="1"/>
</dbReference>
<name>A0AAV7XAC5_9NEOP</name>
<dbReference type="PANTHER" id="PTHR24379:SF127">
    <property type="entry name" value="BLOODY FINGERS-RELATED"/>
    <property type="match status" value="1"/>
</dbReference>
<dbReference type="PROSITE" id="PS40000">
    <property type="entry name" value="DM_1"/>
    <property type="match status" value="1"/>
</dbReference>
<evidence type="ECO:0000256" key="3">
    <source>
        <dbReference type="ARBA" id="ARBA00022771"/>
    </source>
</evidence>
<evidence type="ECO:0000259" key="8">
    <source>
        <dbReference type="PROSITE" id="PS50157"/>
    </source>
</evidence>
<keyword evidence="3 5" id="KW-0863">Zinc-finger</keyword>
<dbReference type="PROSITE" id="PS50157">
    <property type="entry name" value="ZINC_FINGER_C2H2_2"/>
    <property type="match status" value="2"/>
</dbReference>
<dbReference type="PANTHER" id="PTHR24379">
    <property type="entry name" value="KRAB AND ZINC FINGER DOMAIN-CONTAINING"/>
    <property type="match status" value="1"/>
</dbReference>
<dbReference type="PROSITE" id="PS00028">
    <property type="entry name" value="ZINC_FINGER_C2H2_1"/>
    <property type="match status" value="3"/>
</dbReference>
<evidence type="ECO:0000259" key="9">
    <source>
        <dbReference type="PROSITE" id="PS50809"/>
    </source>
</evidence>
<evidence type="ECO:0000313" key="10">
    <source>
        <dbReference type="EMBL" id="KAJ1520440.1"/>
    </source>
</evidence>
<reference evidence="10" key="1">
    <citation type="submission" date="2022-12" db="EMBL/GenBank/DDBJ databases">
        <title>Chromosome-level genome assembly of the bean flower thrips Megalurothrips usitatus.</title>
        <authorList>
            <person name="Ma L."/>
            <person name="Liu Q."/>
            <person name="Li H."/>
            <person name="Cai W."/>
        </authorList>
    </citation>
    <scope>NUCLEOTIDE SEQUENCE</scope>
    <source>
        <strain evidence="10">Cailab_2022a</strain>
    </source>
</reference>
<keyword evidence="2" id="KW-0677">Repeat</keyword>
<evidence type="ECO:0000256" key="5">
    <source>
        <dbReference type="PROSITE-ProRule" id="PRU00042"/>
    </source>
</evidence>
<dbReference type="GO" id="GO:0008270">
    <property type="term" value="F:zinc ion binding"/>
    <property type="evidence" value="ECO:0007669"/>
    <property type="project" value="UniProtKB-KW"/>
</dbReference>
<evidence type="ECO:0000256" key="7">
    <source>
        <dbReference type="SAM" id="MobiDB-lite"/>
    </source>
</evidence>
<proteinExistence type="predicted"/>
<feature type="compositionally biased region" description="Basic and acidic residues" evidence="7">
    <location>
        <begin position="139"/>
        <end position="156"/>
    </location>
</feature>
<feature type="region of interest" description="Disordered" evidence="7">
    <location>
        <begin position="1107"/>
        <end position="1133"/>
    </location>
</feature>
<feature type="domain" description="C2H2-type" evidence="8">
    <location>
        <begin position="1643"/>
        <end position="1670"/>
    </location>
</feature>
<evidence type="ECO:0000313" key="11">
    <source>
        <dbReference type="Proteomes" id="UP001075354"/>
    </source>
</evidence>
<feature type="domain" description="C2H2-type" evidence="8">
    <location>
        <begin position="1036"/>
        <end position="1063"/>
    </location>
</feature>